<dbReference type="WBParaSite" id="Minc3s00471g12893">
    <property type="protein sequence ID" value="Minc3s00471g12893"/>
    <property type="gene ID" value="Minc3s00471g12893"/>
</dbReference>
<dbReference type="Proteomes" id="UP000887563">
    <property type="component" value="Unplaced"/>
</dbReference>
<accession>A0A914LFG5</accession>
<evidence type="ECO:0000313" key="2">
    <source>
        <dbReference type="WBParaSite" id="Minc3s00471g12893"/>
    </source>
</evidence>
<organism evidence="1 2">
    <name type="scientific">Meloidogyne incognita</name>
    <name type="common">Southern root-knot nematode worm</name>
    <name type="synonym">Oxyuris incognita</name>
    <dbReference type="NCBI Taxonomy" id="6306"/>
    <lineage>
        <taxon>Eukaryota</taxon>
        <taxon>Metazoa</taxon>
        <taxon>Ecdysozoa</taxon>
        <taxon>Nematoda</taxon>
        <taxon>Chromadorea</taxon>
        <taxon>Rhabditida</taxon>
        <taxon>Tylenchina</taxon>
        <taxon>Tylenchomorpha</taxon>
        <taxon>Tylenchoidea</taxon>
        <taxon>Meloidogynidae</taxon>
        <taxon>Meloidogyninae</taxon>
        <taxon>Meloidogyne</taxon>
        <taxon>Meloidogyne incognita group</taxon>
    </lineage>
</organism>
<protein>
    <submittedName>
        <fullName evidence="2">Uncharacterized protein</fullName>
    </submittedName>
</protein>
<sequence length="62" mass="7340">MRTQLNMKNIIGEKKEWKIEALGDVDAKEMEFRRMFSGNEASGFVQWCKSICKNRWVEENKA</sequence>
<dbReference type="AlphaFoldDB" id="A0A914LFG5"/>
<keyword evidence="1" id="KW-1185">Reference proteome</keyword>
<name>A0A914LFG5_MELIC</name>
<reference evidence="2" key="1">
    <citation type="submission" date="2022-11" db="UniProtKB">
        <authorList>
            <consortium name="WormBaseParasite"/>
        </authorList>
    </citation>
    <scope>IDENTIFICATION</scope>
</reference>
<proteinExistence type="predicted"/>
<evidence type="ECO:0000313" key="1">
    <source>
        <dbReference type="Proteomes" id="UP000887563"/>
    </source>
</evidence>